<dbReference type="AlphaFoldDB" id="A0A9N8VC92"/>
<name>A0A9N8VC92_9GLOM</name>
<feature type="compositionally biased region" description="Low complexity" evidence="7">
    <location>
        <begin position="561"/>
        <end position="572"/>
    </location>
</feature>
<keyword evidence="2 6" id="KW-0863">Zinc-finger</keyword>
<feature type="compositionally biased region" description="Polar residues" evidence="7">
    <location>
        <begin position="756"/>
        <end position="766"/>
    </location>
</feature>
<feature type="compositionally biased region" description="Low complexity" evidence="7">
    <location>
        <begin position="744"/>
        <end position="755"/>
    </location>
</feature>
<gene>
    <name evidence="9" type="ORF">AGERDE_LOCUS1550</name>
</gene>
<dbReference type="PROSITE" id="PS50114">
    <property type="entry name" value="GATA_ZN_FINGER_2"/>
    <property type="match status" value="1"/>
</dbReference>
<dbReference type="Proteomes" id="UP000789831">
    <property type="component" value="Unassembled WGS sequence"/>
</dbReference>
<feature type="compositionally biased region" description="Polar residues" evidence="7">
    <location>
        <begin position="636"/>
        <end position="658"/>
    </location>
</feature>
<feature type="compositionally biased region" description="Low complexity" evidence="7">
    <location>
        <begin position="129"/>
        <end position="154"/>
    </location>
</feature>
<feature type="region of interest" description="Disordered" evidence="7">
    <location>
        <begin position="538"/>
        <end position="596"/>
    </location>
</feature>
<evidence type="ECO:0000256" key="7">
    <source>
        <dbReference type="SAM" id="MobiDB-lite"/>
    </source>
</evidence>
<keyword evidence="4" id="KW-0805">Transcription regulation</keyword>
<evidence type="ECO:0000256" key="1">
    <source>
        <dbReference type="ARBA" id="ARBA00022723"/>
    </source>
</evidence>
<keyword evidence="5" id="KW-0804">Transcription</keyword>
<evidence type="ECO:0000256" key="5">
    <source>
        <dbReference type="ARBA" id="ARBA00023163"/>
    </source>
</evidence>
<feature type="region of interest" description="Disordered" evidence="7">
    <location>
        <begin position="121"/>
        <end position="213"/>
    </location>
</feature>
<dbReference type="GO" id="GO:0008270">
    <property type="term" value="F:zinc ion binding"/>
    <property type="evidence" value="ECO:0007669"/>
    <property type="project" value="UniProtKB-KW"/>
</dbReference>
<feature type="compositionally biased region" description="Low complexity" evidence="7">
    <location>
        <begin position="203"/>
        <end position="213"/>
    </location>
</feature>
<organism evidence="9 10">
    <name type="scientific">Ambispora gerdemannii</name>
    <dbReference type="NCBI Taxonomy" id="144530"/>
    <lineage>
        <taxon>Eukaryota</taxon>
        <taxon>Fungi</taxon>
        <taxon>Fungi incertae sedis</taxon>
        <taxon>Mucoromycota</taxon>
        <taxon>Glomeromycotina</taxon>
        <taxon>Glomeromycetes</taxon>
        <taxon>Archaeosporales</taxon>
        <taxon>Ambisporaceae</taxon>
        <taxon>Ambispora</taxon>
    </lineage>
</organism>
<evidence type="ECO:0000259" key="8">
    <source>
        <dbReference type="PROSITE" id="PS50114"/>
    </source>
</evidence>
<evidence type="ECO:0000313" key="9">
    <source>
        <dbReference type="EMBL" id="CAG8448077.1"/>
    </source>
</evidence>
<dbReference type="OrthoDB" id="2162994at2759"/>
<feature type="domain" description="GATA-type" evidence="8">
    <location>
        <begin position="594"/>
        <end position="630"/>
    </location>
</feature>
<evidence type="ECO:0000256" key="3">
    <source>
        <dbReference type="ARBA" id="ARBA00022833"/>
    </source>
</evidence>
<dbReference type="Pfam" id="PF00320">
    <property type="entry name" value="GATA"/>
    <property type="match status" value="1"/>
</dbReference>
<reference evidence="9" key="1">
    <citation type="submission" date="2021-06" db="EMBL/GenBank/DDBJ databases">
        <authorList>
            <person name="Kallberg Y."/>
            <person name="Tangrot J."/>
            <person name="Rosling A."/>
        </authorList>
    </citation>
    <scope>NUCLEOTIDE SEQUENCE</scope>
    <source>
        <strain evidence="9">MT106</strain>
    </source>
</reference>
<dbReference type="GO" id="GO:0006355">
    <property type="term" value="P:regulation of DNA-templated transcription"/>
    <property type="evidence" value="ECO:0007669"/>
    <property type="project" value="InterPro"/>
</dbReference>
<accession>A0A9N8VC92</accession>
<feature type="compositionally biased region" description="Polar residues" evidence="7">
    <location>
        <begin position="155"/>
        <end position="167"/>
    </location>
</feature>
<dbReference type="PANTHER" id="PTHR47172:SF24">
    <property type="entry name" value="GATA ZINC FINGER DOMAIN-CONTAINING PROTEIN 14-RELATED"/>
    <property type="match status" value="1"/>
</dbReference>
<dbReference type="CDD" id="cd00202">
    <property type="entry name" value="ZnF_GATA"/>
    <property type="match status" value="1"/>
</dbReference>
<dbReference type="GO" id="GO:0043565">
    <property type="term" value="F:sequence-specific DNA binding"/>
    <property type="evidence" value="ECO:0007669"/>
    <property type="project" value="InterPro"/>
</dbReference>
<keyword evidence="10" id="KW-1185">Reference proteome</keyword>
<dbReference type="InterPro" id="IPR000679">
    <property type="entry name" value="Znf_GATA"/>
</dbReference>
<keyword evidence="1" id="KW-0479">Metal-binding</keyword>
<protein>
    <submittedName>
        <fullName evidence="9">11832_t:CDS:1</fullName>
    </submittedName>
</protein>
<proteinExistence type="predicted"/>
<feature type="region of interest" description="Disordered" evidence="7">
    <location>
        <begin position="636"/>
        <end position="776"/>
    </location>
</feature>
<dbReference type="InterPro" id="IPR013088">
    <property type="entry name" value="Znf_NHR/GATA"/>
</dbReference>
<feature type="region of interest" description="Disordered" evidence="7">
    <location>
        <begin position="1"/>
        <end position="29"/>
    </location>
</feature>
<evidence type="ECO:0000256" key="2">
    <source>
        <dbReference type="ARBA" id="ARBA00022771"/>
    </source>
</evidence>
<dbReference type="SUPFAM" id="SSF57716">
    <property type="entry name" value="Glucocorticoid receptor-like (DNA-binding domain)"/>
    <property type="match status" value="1"/>
</dbReference>
<feature type="compositionally biased region" description="Polar residues" evidence="7">
    <location>
        <begin position="706"/>
        <end position="720"/>
    </location>
</feature>
<evidence type="ECO:0000313" key="10">
    <source>
        <dbReference type="Proteomes" id="UP000789831"/>
    </source>
</evidence>
<dbReference type="EMBL" id="CAJVPL010000108">
    <property type="protein sequence ID" value="CAG8448077.1"/>
    <property type="molecule type" value="Genomic_DNA"/>
</dbReference>
<evidence type="ECO:0000256" key="6">
    <source>
        <dbReference type="PROSITE-ProRule" id="PRU00094"/>
    </source>
</evidence>
<dbReference type="SMART" id="SM00401">
    <property type="entry name" value="ZnF_GATA"/>
    <property type="match status" value="1"/>
</dbReference>
<evidence type="ECO:0000256" key="4">
    <source>
        <dbReference type="ARBA" id="ARBA00023015"/>
    </source>
</evidence>
<dbReference type="PANTHER" id="PTHR47172">
    <property type="entry name" value="OS01G0976800 PROTEIN"/>
    <property type="match status" value="1"/>
</dbReference>
<comment type="caution">
    <text evidence="9">The sequence shown here is derived from an EMBL/GenBank/DDBJ whole genome shotgun (WGS) entry which is preliminary data.</text>
</comment>
<dbReference type="Gene3D" id="3.30.50.10">
    <property type="entry name" value="Erythroid Transcription Factor GATA-1, subunit A"/>
    <property type="match status" value="1"/>
</dbReference>
<feature type="region of interest" description="Disordered" evidence="7">
    <location>
        <begin position="227"/>
        <end position="257"/>
    </location>
</feature>
<keyword evidence="3" id="KW-0862">Zinc</keyword>
<sequence length="886" mass="96357">MSRRRAESLKSALPLPVGSKPQVPDDRKPLHNYKDSGIVLLSLAQSRQAWTSSIFTKFSHKHEIEYKPHLPENTKPNPTITSLGKCHINIGPHTFYDTRILEVIYEKEELPALPASVPQQLQLNPEPESSSSKPSTSLSSSKIATITSASATPTGSLVQNAEQQQRSVPPPTPISIRPQPIAPNIQLPPQPQSTQPVAPLPASPATTSTTPYTSTFSSVLPSNVAAAATSSSSPTTTSTTSSVTNGNINPSSNQTTNINTNPQQATPQLTSFMQTVLQSVNPTQILALQALLRQQQSGSPLNLEQRNALLQQLTALHQLLSSTQHLQPQVNVPASQILQSPQPIAPTAQIPTPIAPATNQTQMSRTPTQIQPKTMLTPQISSASSASSSARTSILLQHSRSTAQISSTRPQRQFVRHEIIFEFRENKYDRWIFPKDAILEATSSMAPFEVIASFYLTPHEEKPSRQKHQAVIMQLTHVSQNIWDALRRATNEASLTYQSMLPKIAYNPPRVYMHYRLPCEYPDELLEAIAQRVSKLDGTLQMETPEPRQVKKAKISKLPEASATSKAGSSSPKKSKSVPELTATESSHSTHSTSSANKRCAYCGCKSTPMWRRGPDGAGTLCNACGVKWKQGKILSGTNATAPRNRGSEVTASTSTTQRGKRKLSVSIKKSGTSHSEEGTFTDDEDPNTGNKTQKTNRGRRISISKKGTNSKSGESAIQVGSSSISGGGTILGGELAESPDPTSPGITTTSATTSNLPRVTTNTTIDADPSSLSSSSEYPITLKLISIAFGPNNATFLHPNCSVELHENFIKIKLERDGYEKTTIDIWKESIEDIEFDRELLNPDRNETLVILKCLNSTTTKVDSNGTTNIETKELKSVIQQWLQQ</sequence>
<feature type="compositionally biased region" description="Basic residues" evidence="7">
    <location>
        <begin position="695"/>
        <end position="704"/>
    </location>
</feature>
<feature type="compositionally biased region" description="Low complexity" evidence="7">
    <location>
        <begin position="586"/>
        <end position="595"/>
    </location>
</feature>